<evidence type="ECO:0000256" key="10">
    <source>
        <dbReference type="ARBA" id="ARBA00023012"/>
    </source>
</evidence>
<dbReference type="Pfam" id="PF08447">
    <property type="entry name" value="PAS_3"/>
    <property type="match status" value="1"/>
</dbReference>
<dbReference type="Pfam" id="PF02518">
    <property type="entry name" value="HATPase_c"/>
    <property type="match status" value="1"/>
</dbReference>
<dbReference type="InterPro" id="IPR036641">
    <property type="entry name" value="HPT_dom_sf"/>
</dbReference>
<dbReference type="InterPro" id="IPR036890">
    <property type="entry name" value="HATPase_C_sf"/>
</dbReference>
<dbReference type="Gene3D" id="3.30.565.10">
    <property type="entry name" value="Histidine kinase-like ATPase, C-terminal domain"/>
    <property type="match status" value="1"/>
</dbReference>
<dbReference type="PROSITE" id="PS50110">
    <property type="entry name" value="RESPONSE_REGULATORY"/>
    <property type="match status" value="2"/>
</dbReference>
<dbReference type="SUPFAM" id="SSF47384">
    <property type="entry name" value="Homodimeric domain of signal transducing histidine kinase"/>
    <property type="match status" value="1"/>
</dbReference>
<keyword evidence="4" id="KW-1003">Cell membrane</keyword>
<dbReference type="PROSITE" id="PS50113">
    <property type="entry name" value="PAC"/>
    <property type="match status" value="2"/>
</dbReference>
<evidence type="ECO:0000256" key="4">
    <source>
        <dbReference type="ARBA" id="ARBA00022475"/>
    </source>
</evidence>
<dbReference type="SUPFAM" id="SSF52172">
    <property type="entry name" value="CheY-like"/>
    <property type="match status" value="2"/>
</dbReference>
<dbReference type="PROSITE" id="PS50112">
    <property type="entry name" value="PAS"/>
    <property type="match status" value="1"/>
</dbReference>
<dbReference type="InterPro" id="IPR003661">
    <property type="entry name" value="HisK_dim/P_dom"/>
</dbReference>
<dbReference type="InterPro" id="IPR004358">
    <property type="entry name" value="Sig_transdc_His_kin-like_C"/>
</dbReference>
<feature type="domain" description="Histidine kinase" evidence="15">
    <location>
        <begin position="410"/>
        <end position="631"/>
    </location>
</feature>
<feature type="domain" description="Response regulatory" evidence="16">
    <location>
        <begin position="649"/>
        <end position="771"/>
    </location>
</feature>
<dbReference type="SMART" id="SM00086">
    <property type="entry name" value="PAC"/>
    <property type="match status" value="2"/>
</dbReference>
<feature type="modified residue" description="Phosphohistidine" evidence="12">
    <location>
        <position position="1002"/>
    </location>
</feature>
<dbReference type="InterPro" id="IPR008207">
    <property type="entry name" value="Sig_transdc_His_kin_Hpt_dom"/>
</dbReference>
<evidence type="ECO:0000256" key="2">
    <source>
        <dbReference type="ARBA" id="ARBA00004651"/>
    </source>
</evidence>
<evidence type="ECO:0000256" key="7">
    <source>
        <dbReference type="ARBA" id="ARBA00022741"/>
    </source>
</evidence>
<dbReference type="CDD" id="cd17546">
    <property type="entry name" value="REC_hyHK_CKI1_RcsC-like"/>
    <property type="match status" value="2"/>
</dbReference>
<keyword evidence="6" id="KW-0812">Transmembrane</keyword>
<dbReference type="Pfam" id="PF00072">
    <property type="entry name" value="Response_reg"/>
    <property type="match status" value="2"/>
</dbReference>
<dbReference type="InterPro" id="IPR001789">
    <property type="entry name" value="Sig_transdc_resp-reg_receiver"/>
</dbReference>
<dbReference type="Proteomes" id="UP001528673">
    <property type="component" value="Unassembled WGS sequence"/>
</dbReference>
<feature type="coiled-coil region" evidence="14">
    <location>
        <begin position="383"/>
        <end position="410"/>
    </location>
</feature>
<dbReference type="Pfam" id="PF01627">
    <property type="entry name" value="Hpt"/>
    <property type="match status" value="1"/>
</dbReference>
<reference evidence="20 21" key="1">
    <citation type="submission" date="2023-02" db="EMBL/GenBank/DDBJ databases">
        <title>Bacterial whole genomic sequence of Curvibacter sp. HBC61.</title>
        <authorList>
            <person name="Le V."/>
            <person name="Ko S.-R."/>
            <person name="Ahn C.-Y."/>
            <person name="Oh H.-M."/>
        </authorList>
    </citation>
    <scope>NUCLEOTIDE SEQUENCE [LARGE SCALE GENOMIC DNA]</scope>
    <source>
        <strain evidence="20 21">HBC61</strain>
    </source>
</reference>
<dbReference type="SMART" id="SM00091">
    <property type="entry name" value="PAS"/>
    <property type="match status" value="2"/>
</dbReference>
<evidence type="ECO:0000256" key="8">
    <source>
        <dbReference type="ARBA" id="ARBA00022840"/>
    </source>
</evidence>
<dbReference type="CDD" id="cd16922">
    <property type="entry name" value="HATPase_EvgS-ArcB-TorS-like"/>
    <property type="match status" value="1"/>
</dbReference>
<name>A0ABT5MUT8_9BURK</name>
<feature type="coiled-coil region" evidence="14">
    <location>
        <begin position="472"/>
        <end position="499"/>
    </location>
</feature>
<evidence type="ECO:0000259" key="15">
    <source>
        <dbReference type="PROSITE" id="PS50109"/>
    </source>
</evidence>
<keyword evidence="5 13" id="KW-0597">Phosphoprotein</keyword>
<dbReference type="Gene3D" id="1.10.287.130">
    <property type="match status" value="1"/>
</dbReference>
<sequence length="1138" mass="125120">MHRGLKRQLKRTLGVEDELSWDAVRGELATVAAGLPPHLARVLHGLGDLVTQVDGAYAQYERDLELRMRSLMLSSEEMSQVNDRLREELHSRERAIDSLHATVTHLLPEAASDAPLDRNLEDLSGLLSDLVAEREASRRALDDQQFALDQHAIVSVTDLQGEILHANDKFCEISGYSREELLGRNHRIVKSDLHPPEFYAGLWRTISAGQVWKGELCNRAKDGSLYWVAASIVPALDKQGRPFQYTAIRTDITERKRIEASLAQAASRLELATSSAGIGVWGWNPRTDTLWIDQQMGRLFQIETVGFSGRFQELADRVHPEDRARVEMDFETALREGIDIRTEFRVRLPQGEERYMRCAASAVMGPDGRVDHMIGVDFDITSLRVAELSMRQAKEAAEAANRSKSEFLANMSHEIRTPMNAVLGMSHLLLQTPLDRKQTDYVNKIQHSGQHLLGIINDILDFSKVEAGKLDVEHIEMDLEKVLENVANLVGEKAQAKELELLFDVAPDVPTHLVGDPLRLGQILINYANNAVKFTERGEVTIEVRKERESDNEVVLRLGVRDTGIGLSPEQMERLFESFQQADSSTTRKYGGTGLGLAISKRLAALMGGEVGVQSELGQGSTFWFTATLGKSLQTQAPRPQIPDLRGTKMLVVDDNARAREILGQLLAQLTFDVDFVDSASQALHVLQQAEAAQQPYDLVFLDWRMPDTTGIELSQRIGQLALQRLPKRLLVAGHGGREDTRSSAREAGIDGLIIKPFNPSALFDAVIEVLGKSPGPRRSGQGKSAFWSGGSGLQDLTQVRGARVLLVEDNDLNQEVAAGILRLSGLLVDIAGNGQIALDKVRQQDYDLVLMDMQMPVMDGITATQEIRKLDDYAHLPIVAMTANARDTDRERCLSAGMVDFVAKPIEPEELGRVLLRWIPAKAAEPVAESPSQEDPAQILSRSVLQIPGLDVAQGLRRVMGSIPLYLSLLRKFITGQREVPDQILQALAEPDWVRAEMLVHTLKGVAGNIGATDLHQLATQLNDLVNEQSDANAALVLAGQLKQGLAVVVAGIESQLSPTPAAAAPTAADPAESQQAREVSARLAVLLSDDDPDAGDWLEQHAALLKRHLGPNYRAVESGIRGFDFPAALAALRQSA</sequence>
<dbReference type="InterPro" id="IPR001610">
    <property type="entry name" value="PAC"/>
</dbReference>
<dbReference type="PANTHER" id="PTHR45339:SF1">
    <property type="entry name" value="HYBRID SIGNAL TRANSDUCTION HISTIDINE KINASE J"/>
    <property type="match status" value="1"/>
</dbReference>
<evidence type="ECO:0000256" key="9">
    <source>
        <dbReference type="ARBA" id="ARBA00022989"/>
    </source>
</evidence>
<dbReference type="PROSITE" id="PS50109">
    <property type="entry name" value="HIS_KIN"/>
    <property type="match status" value="1"/>
</dbReference>
<keyword evidence="14" id="KW-0175">Coiled coil</keyword>
<proteinExistence type="predicted"/>
<comment type="catalytic activity">
    <reaction evidence="1">
        <text>ATP + protein L-histidine = ADP + protein N-phospho-L-histidine.</text>
        <dbReference type="EC" id="2.7.13.3"/>
    </reaction>
</comment>
<dbReference type="EMBL" id="JAQSIP010000001">
    <property type="protein sequence ID" value="MDD0837602.1"/>
    <property type="molecule type" value="Genomic_DNA"/>
</dbReference>
<evidence type="ECO:0000256" key="11">
    <source>
        <dbReference type="ARBA" id="ARBA00023136"/>
    </source>
</evidence>
<evidence type="ECO:0000259" key="18">
    <source>
        <dbReference type="PROSITE" id="PS50113"/>
    </source>
</evidence>
<keyword evidence="21" id="KW-1185">Reference proteome</keyword>
<dbReference type="Pfam" id="PF00512">
    <property type="entry name" value="HisKA"/>
    <property type="match status" value="1"/>
</dbReference>
<keyword evidence="8" id="KW-0067">ATP-binding</keyword>
<evidence type="ECO:0000256" key="1">
    <source>
        <dbReference type="ARBA" id="ARBA00000085"/>
    </source>
</evidence>
<keyword evidence="7" id="KW-0547">Nucleotide-binding</keyword>
<organism evidence="20 21">
    <name type="scientific">Curvibacter cyanobacteriorum</name>
    <dbReference type="NCBI Taxonomy" id="3026422"/>
    <lineage>
        <taxon>Bacteria</taxon>
        <taxon>Pseudomonadati</taxon>
        <taxon>Pseudomonadota</taxon>
        <taxon>Betaproteobacteria</taxon>
        <taxon>Burkholderiales</taxon>
        <taxon>Comamonadaceae</taxon>
        <taxon>Curvibacter</taxon>
    </lineage>
</organism>
<dbReference type="InterPro" id="IPR013655">
    <property type="entry name" value="PAS_fold_3"/>
</dbReference>
<dbReference type="CDD" id="cd00082">
    <property type="entry name" value="HisKA"/>
    <property type="match status" value="1"/>
</dbReference>
<evidence type="ECO:0000259" key="16">
    <source>
        <dbReference type="PROSITE" id="PS50110"/>
    </source>
</evidence>
<dbReference type="RefSeq" id="WP_273948802.1">
    <property type="nucleotide sequence ID" value="NZ_JAQSIP010000001.1"/>
</dbReference>
<dbReference type="SUPFAM" id="SSF55785">
    <property type="entry name" value="PYP-like sensor domain (PAS domain)"/>
    <property type="match status" value="2"/>
</dbReference>
<dbReference type="SMART" id="SM00448">
    <property type="entry name" value="REC"/>
    <property type="match status" value="2"/>
</dbReference>
<evidence type="ECO:0000256" key="13">
    <source>
        <dbReference type="PROSITE-ProRule" id="PRU00169"/>
    </source>
</evidence>
<dbReference type="InterPro" id="IPR000014">
    <property type="entry name" value="PAS"/>
</dbReference>
<dbReference type="PANTHER" id="PTHR45339">
    <property type="entry name" value="HYBRID SIGNAL TRANSDUCTION HISTIDINE KINASE J"/>
    <property type="match status" value="1"/>
</dbReference>
<dbReference type="SMART" id="SM00388">
    <property type="entry name" value="HisKA"/>
    <property type="match status" value="1"/>
</dbReference>
<keyword evidence="10" id="KW-0902">Two-component regulatory system</keyword>
<dbReference type="PRINTS" id="PR00344">
    <property type="entry name" value="BCTRLSENSOR"/>
</dbReference>
<feature type="domain" description="PAC" evidence="18">
    <location>
        <begin position="340"/>
        <end position="392"/>
    </location>
</feature>
<dbReference type="Gene3D" id="3.30.450.20">
    <property type="entry name" value="PAS domain"/>
    <property type="match status" value="2"/>
</dbReference>
<evidence type="ECO:0000256" key="12">
    <source>
        <dbReference type="PROSITE-ProRule" id="PRU00110"/>
    </source>
</evidence>
<dbReference type="SUPFAM" id="SSF47226">
    <property type="entry name" value="Histidine-containing phosphotransfer domain, HPT domain"/>
    <property type="match status" value="1"/>
</dbReference>
<evidence type="ECO:0000259" key="17">
    <source>
        <dbReference type="PROSITE" id="PS50112"/>
    </source>
</evidence>
<dbReference type="SUPFAM" id="SSF55874">
    <property type="entry name" value="ATPase domain of HSP90 chaperone/DNA topoisomerase II/histidine kinase"/>
    <property type="match status" value="1"/>
</dbReference>
<dbReference type="SMART" id="SM00387">
    <property type="entry name" value="HATPase_c"/>
    <property type="match status" value="1"/>
</dbReference>
<dbReference type="Gene3D" id="3.40.50.2300">
    <property type="match status" value="2"/>
</dbReference>
<keyword evidence="9" id="KW-1133">Transmembrane helix</keyword>
<dbReference type="Gene3D" id="2.10.70.100">
    <property type="match status" value="1"/>
</dbReference>
<evidence type="ECO:0000259" key="19">
    <source>
        <dbReference type="PROSITE" id="PS50894"/>
    </source>
</evidence>
<dbReference type="PROSITE" id="PS50894">
    <property type="entry name" value="HPT"/>
    <property type="match status" value="1"/>
</dbReference>
<evidence type="ECO:0000256" key="5">
    <source>
        <dbReference type="ARBA" id="ARBA00022553"/>
    </source>
</evidence>
<dbReference type="InterPro" id="IPR011006">
    <property type="entry name" value="CheY-like_superfamily"/>
</dbReference>
<dbReference type="EC" id="2.7.13.3" evidence="3"/>
<feature type="modified residue" description="4-aspartylphosphate" evidence="13">
    <location>
        <position position="853"/>
    </location>
</feature>
<protein>
    <recommendedName>
        <fullName evidence="3">histidine kinase</fullName>
        <ecNumber evidence="3">2.7.13.3</ecNumber>
    </recommendedName>
</protein>
<feature type="domain" description="PAC" evidence="18">
    <location>
        <begin position="210"/>
        <end position="264"/>
    </location>
</feature>
<gene>
    <name evidence="20" type="ORF">PSQ40_03355</name>
</gene>
<dbReference type="InterPro" id="IPR035965">
    <property type="entry name" value="PAS-like_dom_sf"/>
</dbReference>
<feature type="modified residue" description="4-aspartylphosphate" evidence="13">
    <location>
        <position position="703"/>
    </location>
</feature>
<feature type="domain" description="HPt" evidence="19">
    <location>
        <begin position="963"/>
        <end position="1061"/>
    </location>
</feature>
<feature type="domain" description="Response regulatory" evidence="16">
    <location>
        <begin position="804"/>
        <end position="920"/>
    </location>
</feature>
<dbReference type="CDD" id="cd00130">
    <property type="entry name" value="PAS"/>
    <property type="match status" value="2"/>
</dbReference>
<evidence type="ECO:0000313" key="21">
    <source>
        <dbReference type="Proteomes" id="UP001528673"/>
    </source>
</evidence>
<dbReference type="InterPro" id="IPR036097">
    <property type="entry name" value="HisK_dim/P_sf"/>
</dbReference>
<evidence type="ECO:0000256" key="14">
    <source>
        <dbReference type="SAM" id="Coils"/>
    </source>
</evidence>
<keyword evidence="11" id="KW-0472">Membrane</keyword>
<comment type="caution">
    <text evidence="20">The sequence shown here is derived from an EMBL/GenBank/DDBJ whole genome shotgun (WGS) entry which is preliminary data.</text>
</comment>
<dbReference type="InterPro" id="IPR000700">
    <property type="entry name" value="PAS-assoc_C"/>
</dbReference>
<evidence type="ECO:0000313" key="20">
    <source>
        <dbReference type="EMBL" id="MDD0837602.1"/>
    </source>
</evidence>
<evidence type="ECO:0000256" key="3">
    <source>
        <dbReference type="ARBA" id="ARBA00012438"/>
    </source>
</evidence>
<comment type="subcellular location">
    <subcellularLocation>
        <location evidence="2">Cell membrane</location>
        <topology evidence="2">Multi-pass membrane protein</topology>
    </subcellularLocation>
</comment>
<dbReference type="NCBIfam" id="TIGR00229">
    <property type="entry name" value="sensory_box"/>
    <property type="match status" value="1"/>
</dbReference>
<dbReference type="Gene3D" id="1.20.120.160">
    <property type="entry name" value="HPT domain"/>
    <property type="match status" value="1"/>
</dbReference>
<feature type="domain" description="PAS" evidence="17">
    <location>
        <begin position="154"/>
        <end position="195"/>
    </location>
</feature>
<evidence type="ECO:0000256" key="6">
    <source>
        <dbReference type="ARBA" id="ARBA00022692"/>
    </source>
</evidence>
<accession>A0ABT5MUT8</accession>
<dbReference type="Pfam" id="PF13426">
    <property type="entry name" value="PAS_9"/>
    <property type="match status" value="1"/>
</dbReference>
<dbReference type="InterPro" id="IPR005467">
    <property type="entry name" value="His_kinase_dom"/>
</dbReference>
<dbReference type="InterPro" id="IPR003594">
    <property type="entry name" value="HATPase_dom"/>
</dbReference>